<evidence type="ECO:0000313" key="2">
    <source>
        <dbReference type="EMBL" id="MCW1915673.1"/>
    </source>
</evidence>
<organism evidence="2 3">
    <name type="scientific">Luteolibacter rhizosphaerae</name>
    <dbReference type="NCBI Taxonomy" id="2989719"/>
    <lineage>
        <taxon>Bacteria</taxon>
        <taxon>Pseudomonadati</taxon>
        <taxon>Verrucomicrobiota</taxon>
        <taxon>Verrucomicrobiia</taxon>
        <taxon>Verrucomicrobiales</taxon>
        <taxon>Verrucomicrobiaceae</taxon>
        <taxon>Luteolibacter</taxon>
    </lineage>
</organism>
<gene>
    <name evidence="2" type="ORF">OJ996_18955</name>
</gene>
<keyword evidence="1" id="KW-1133">Transmembrane helix</keyword>
<comment type="caution">
    <text evidence="2">The sequence shown here is derived from an EMBL/GenBank/DDBJ whole genome shotgun (WGS) entry which is preliminary data.</text>
</comment>
<reference evidence="2" key="1">
    <citation type="submission" date="2022-10" db="EMBL/GenBank/DDBJ databases">
        <title>Luteolibacter sp. GHJ8, whole genome shotgun sequencing project.</title>
        <authorList>
            <person name="Zhao G."/>
            <person name="Shen L."/>
        </authorList>
    </citation>
    <scope>NUCLEOTIDE SEQUENCE</scope>
    <source>
        <strain evidence="2">GHJ8</strain>
    </source>
</reference>
<name>A0ABT3G742_9BACT</name>
<accession>A0ABT3G742</accession>
<feature type="transmembrane region" description="Helical" evidence="1">
    <location>
        <begin position="72"/>
        <end position="95"/>
    </location>
</feature>
<evidence type="ECO:0000256" key="1">
    <source>
        <dbReference type="SAM" id="Phobius"/>
    </source>
</evidence>
<dbReference type="RefSeq" id="WP_264515229.1">
    <property type="nucleotide sequence ID" value="NZ_JAPDDR010000010.1"/>
</dbReference>
<keyword evidence="1" id="KW-0472">Membrane</keyword>
<dbReference type="Proteomes" id="UP001165653">
    <property type="component" value="Unassembled WGS sequence"/>
</dbReference>
<feature type="transmembrane region" description="Helical" evidence="1">
    <location>
        <begin position="40"/>
        <end position="60"/>
    </location>
</feature>
<evidence type="ECO:0000313" key="3">
    <source>
        <dbReference type="Proteomes" id="UP001165653"/>
    </source>
</evidence>
<keyword evidence="3" id="KW-1185">Reference proteome</keyword>
<protein>
    <submittedName>
        <fullName evidence="2">Uncharacterized protein</fullName>
    </submittedName>
</protein>
<dbReference type="EMBL" id="JAPDDR010000010">
    <property type="protein sequence ID" value="MCW1915673.1"/>
    <property type="molecule type" value="Genomic_DNA"/>
</dbReference>
<sequence length="108" mass="11801">MRENRHSLPEAYPPDPGAISVADHLLIGERIEKDRDLAQGFLALSIAGALSGAVLAAAIKHPVLWLARWEPMLAYTLAGTSFLLSAGYSLRISLLQDKVRALRRRNGL</sequence>
<proteinExistence type="predicted"/>
<keyword evidence="1" id="KW-0812">Transmembrane</keyword>